<dbReference type="SMART" id="SM00448">
    <property type="entry name" value="REC"/>
    <property type="match status" value="1"/>
</dbReference>
<dbReference type="InterPro" id="IPR009057">
    <property type="entry name" value="Homeodomain-like_sf"/>
</dbReference>
<comment type="subcellular location">
    <subcellularLocation>
        <location evidence="1">Cytoplasm</location>
    </subcellularLocation>
</comment>
<dbReference type="OrthoDB" id="9794370at2"/>
<dbReference type="Pfam" id="PF12833">
    <property type="entry name" value="HTH_18"/>
    <property type="match status" value="1"/>
</dbReference>
<dbReference type="STRING" id="217031.ABB05_08720"/>
<feature type="modified residue" description="4-aspartylphosphate" evidence="8">
    <location>
        <position position="55"/>
    </location>
</feature>
<dbReference type="Gene3D" id="1.10.10.60">
    <property type="entry name" value="Homeodomain-like"/>
    <property type="match status" value="2"/>
</dbReference>
<dbReference type="PATRIC" id="fig|217031.6.peg.1842"/>
<keyword evidence="2" id="KW-0963">Cytoplasm</keyword>
<dbReference type="InterPro" id="IPR018062">
    <property type="entry name" value="HTH_AraC-typ_CS"/>
</dbReference>
<dbReference type="PANTHER" id="PTHR42713:SF3">
    <property type="entry name" value="TRANSCRIPTIONAL REGULATORY PROTEIN HPTR"/>
    <property type="match status" value="1"/>
</dbReference>
<feature type="domain" description="Response regulatory" evidence="10">
    <location>
        <begin position="3"/>
        <end position="120"/>
    </location>
</feature>
<name>A0A177ZWU9_9BACI</name>
<dbReference type="SMART" id="SM00342">
    <property type="entry name" value="HTH_ARAC"/>
    <property type="match status" value="1"/>
</dbReference>
<evidence type="ECO:0000313" key="11">
    <source>
        <dbReference type="EMBL" id="OAK72314.1"/>
    </source>
</evidence>
<evidence type="ECO:0000259" key="10">
    <source>
        <dbReference type="PROSITE" id="PS50110"/>
    </source>
</evidence>
<comment type="caution">
    <text evidence="11">The sequence shown here is derived from an EMBL/GenBank/DDBJ whole genome shotgun (WGS) entry which is preliminary data.</text>
</comment>
<dbReference type="InterPro" id="IPR051552">
    <property type="entry name" value="HptR"/>
</dbReference>
<dbReference type="CDD" id="cd17536">
    <property type="entry name" value="REC_YesN-like"/>
    <property type="match status" value="1"/>
</dbReference>
<keyword evidence="7" id="KW-0804">Transcription</keyword>
<dbReference type="GO" id="GO:0043565">
    <property type="term" value="F:sequence-specific DNA binding"/>
    <property type="evidence" value="ECO:0007669"/>
    <property type="project" value="InterPro"/>
</dbReference>
<dbReference type="SUPFAM" id="SSF52172">
    <property type="entry name" value="CheY-like"/>
    <property type="match status" value="1"/>
</dbReference>
<dbReference type="InterPro" id="IPR011006">
    <property type="entry name" value="CheY-like_superfamily"/>
</dbReference>
<accession>A0A177ZWU9</accession>
<evidence type="ECO:0000256" key="4">
    <source>
        <dbReference type="ARBA" id="ARBA00023012"/>
    </source>
</evidence>
<dbReference type="SUPFAM" id="SSF46689">
    <property type="entry name" value="Homeodomain-like"/>
    <property type="match status" value="1"/>
</dbReference>
<keyword evidence="5" id="KW-0805">Transcription regulation</keyword>
<dbReference type="RefSeq" id="WP_057983844.1">
    <property type="nucleotide sequence ID" value="NZ_LDJR01000040.1"/>
</dbReference>
<evidence type="ECO:0000259" key="9">
    <source>
        <dbReference type="PROSITE" id="PS01124"/>
    </source>
</evidence>
<dbReference type="EMBL" id="LDJR01000040">
    <property type="protein sequence ID" value="OAK72314.1"/>
    <property type="molecule type" value="Genomic_DNA"/>
</dbReference>
<evidence type="ECO:0000256" key="1">
    <source>
        <dbReference type="ARBA" id="ARBA00004496"/>
    </source>
</evidence>
<proteinExistence type="predicted"/>
<evidence type="ECO:0000313" key="12">
    <source>
        <dbReference type="Proteomes" id="UP000077881"/>
    </source>
</evidence>
<keyword evidence="6" id="KW-0238">DNA-binding</keyword>
<dbReference type="GO" id="GO:0003700">
    <property type="term" value="F:DNA-binding transcription factor activity"/>
    <property type="evidence" value="ECO:0007669"/>
    <property type="project" value="InterPro"/>
</dbReference>
<reference evidence="11 12" key="1">
    <citation type="submission" date="2015-05" db="EMBL/GenBank/DDBJ databases">
        <title>Comparison of genome.</title>
        <authorList>
            <person name="Zheng Z."/>
            <person name="Sun M."/>
        </authorList>
    </citation>
    <scope>NUCLEOTIDE SEQUENCE [LARGE SCALE GENOMIC DNA]</scope>
    <source>
        <strain evidence="11 12">G25-74</strain>
    </source>
</reference>
<gene>
    <name evidence="11" type="ORF">ABB05_08720</name>
</gene>
<dbReference type="GO" id="GO:0000160">
    <property type="term" value="P:phosphorelay signal transduction system"/>
    <property type="evidence" value="ECO:0007669"/>
    <property type="project" value="UniProtKB-KW"/>
</dbReference>
<organism evidence="11 12">
    <name type="scientific">Lederbergia galactosidilytica</name>
    <dbReference type="NCBI Taxonomy" id="217031"/>
    <lineage>
        <taxon>Bacteria</taxon>
        <taxon>Bacillati</taxon>
        <taxon>Bacillota</taxon>
        <taxon>Bacilli</taxon>
        <taxon>Bacillales</taxon>
        <taxon>Bacillaceae</taxon>
        <taxon>Lederbergia</taxon>
    </lineage>
</organism>
<dbReference type="Proteomes" id="UP000077881">
    <property type="component" value="Unassembled WGS sequence"/>
</dbReference>
<dbReference type="InterPro" id="IPR018060">
    <property type="entry name" value="HTH_AraC"/>
</dbReference>
<dbReference type="InterPro" id="IPR001789">
    <property type="entry name" value="Sig_transdc_resp-reg_receiver"/>
</dbReference>
<dbReference type="PRINTS" id="PR00032">
    <property type="entry name" value="HTHARAC"/>
</dbReference>
<keyword evidence="4" id="KW-0902">Two-component regulatory system</keyword>
<sequence>MYKVLLVDDERIILEGISNFINWESYQAALVGTAKNGVEAYRMIEEKVPDIVITDIKMPGMNGVELVKKVHEKYPDIRFIMLSGFAEFDYAKQAMEYGVKHYLLKPCNENSIIQALTECIEEIEEVQSKDQFILEMKQRIEKMLPYAKEQLLKEFVTKDSYGSKELEYYQQLFHIELQDPLVKLILFQIEELIEYELLFVIKNITENTFNNIILSCTVGQHFLLMIDSSAQTDHLLEQIEQVREQFHQYYQRDITIAISEEGKMVSARQLYQQTLECLQHRFYLGEGSIITQTDITTQPIRENHLQFDEQKFCLLVKSGRWDDANRELEQFFQQLVQLRLDIQTTKSYVIQLFNGMIRICSPEQMKEYLRVMPELLELDTIHSMHVFFSEIAEEITLQFYEQNRSKHSAIIQKVLEIIENELGNQHLSLNFIANERMFMSPDYLGKLFKKEMGERFSTYITKRRMEQAIQLIDQEKDVKIFEVAEKLGFTDSQYFSQVFKKQTGFTPSEYKKV</sequence>
<evidence type="ECO:0000256" key="2">
    <source>
        <dbReference type="ARBA" id="ARBA00022490"/>
    </source>
</evidence>
<protein>
    <submittedName>
        <fullName evidence="11">AraC family transcriptional regulator</fullName>
    </submittedName>
</protein>
<evidence type="ECO:0000256" key="3">
    <source>
        <dbReference type="ARBA" id="ARBA00022553"/>
    </source>
</evidence>
<dbReference type="PROSITE" id="PS01124">
    <property type="entry name" value="HTH_ARAC_FAMILY_2"/>
    <property type="match status" value="1"/>
</dbReference>
<dbReference type="Gene3D" id="3.40.50.2300">
    <property type="match status" value="1"/>
</dbReference>
<keyword evidence="3 8" id="KW-0597">Phosphoprotein</keyword>
<dbReference type="GO" id="GO:0005737">
    <property type="term" value="C:cytoplasm"/>
    <property type="evidence" value="ECO:0007669"/>
    <property type="project" value="UniProtKB-SubCell"/>
</dbReference>
<evidence type="ECO:0000256" key="6">
    <source>
        <dbReference type="ARBA" id="ARBA00023125"/>
    </source>
</evidence>
<dbReference type="InterPro" id="IPR020449">
    <property type="entry name" value="Tscrpt_reg_AraC-type_HTH"/>
</dbReference>
<evidence type="ECO:0000256" key="7">
    <source>
        <dbReference type="ARBA" id="ARBA00023163"/>
    </source>
</evidence>
<dbReference type="PANTHER" id="PTHR42713">
    <property type="entry name" value="HISTIDINE KINASE-RELATED"/>
    <property type="match status" value="1"/>
</dbReference>
<feature type="domain" description="HTH araC/xylS-type" evidence="9">
    <location>
        <begin position="412"/>
        <end position="513"/>
    </location>
</feature>
<evidence type="ECO:0000256" key="8">
    <source>
        <dbReference type="PROSITE-ProRule" id="PRU00169"/>
    </source>
</evidence>
<evidence type="ECO:0000256" key="5">
    <source>
        <dbReference type="ARBA" id="ARBA00023015"/>
    </source>
</evidence>
<keyword evidence="12" id="KW-1185">Reference proteome</keyword>
<dbReference type="Pfam" id="PF00072">
    <property type="entry name" value="Response_reg"/>
    <property type="match status" value="1"/>
</dbReference>
<dbReference type="PROSITE" id="PS50110">
    <property type="entry name" value="RESPONSE_REGULATORY"/>
    <property type="match status" value="1"/>
</dbReference>
<dbReference type="PROSITE" id="PS00041">
    <property type="entry name" value="HTH_ARAC_FAMILY_1"/>
    <property type="match status" value="1"/>
</dbReference>
<dbReference type="AlphaFoldDB" id="A0A177ZWU9"/>